<feature type="transmembrane region" description="Helical" evidence="6">
    <location>
        <begin position="328"/>
        <end position="350"/>
    </location>
</feature>
<keyword evidence="8" id="KW-1185">Reference proteome</keyword>
<dbReference type="RefSeq" id="WP_279572327.1">
    <property type="nucleotide sequence ID" value="NZ_LWID01000001.1"/>
</dbReference>
<gene>
    <name evidence="7" type="ORF">A6A20_04355</name>
</gene>
<name>A0A9X4P9A7_9PAST</name>
<comment type="subcellular location">
    <subcellularLocation>
        <location evidence="1">Cell membrane</location>
        <topology evidence="1">Multi-pass membrane protein</topology>
    </subcellularLocation>
</comment>
<keyword evidence="3 6" id="KW-0812">Transmembrane</keyword>
<dbReference type="Pfam" id="PF01943">
    <property type="entry name" value="Polysacc_synt"/>
    <property type="match status" value="1"/>
</dbReference>
<feature type="transmembrane region" description="Helical" evidence="6">
    <location>
        <begin position="230"/>
        <end position="253"/>
    </location>
</feature>
<keyword evidence="5 6" id="KW-0472">Membrane</keyword>
<sequence length="421" mass="48858">MKLINKDKKLLLSNFLSLTLLQLFSYILPLITLPYLVNVLSTEYYGLVVFSQSFIVFFSIFVDFGFNLSAVKAIAIYQKNKLKLQQIYSSVMFIKTILLIVSFFLLIIITNVFDKFQQYRYIYFLSFLYVIGQAYFPIWFFQGVEKMKFITVINIIVKIFFTCSIFIFVKRETDFYLVPILNGLGNILGAILSIYIVYTKFKVRFITVSINQIIYYFKDSFQYFLSNISVNFYTGVNTVILGMVTTNNIVAYYNMAEQLYKAMLAFTGPLTAVLYPYMTRTKNIVFFKYILIGVASICTIGCIFMINLDQFILTLFYNNNVNYFVIKIFDIFTVSFIIATISCMLGYPFLGSIGYINHANNSIIFGAIFHLLSIICLYLFDSISIMNIALLVLATESVVLFYRIFYSFKIIRKGKLNENSY</sequence>
<evidence type="ECO:0000256" key="2">
    <source>
        <dbReference type="ARBA" id="ARBA00022475"/>
    </source>
</evidence>
<dbReference type="InterPro" id="IPR002797">
    <property type="entry name" value="Polysacc_synth"/>
</dbReference>
<dbReference type="AlphaFoldDB" id="A0A9X4P9A7"/>
<feature type="transmembrane region" description="Helical" evidence="6">
    <location>
        <begin position="289"/>
        <end position="308"/>
    </location>
</feature>
<evidence type="ECO:0008006" key="9">
    <source>
        <dbReference type="Google" id="ProtNLM"/>
    </source>
</evidence>
<comment type="caution">
    <text evidence="7">The sequence shown here is derived from an EMBL/GenBank/DDBJ whole genome shotgun (WGS) entry which is preliminary data.</text>
</comment>
<dbReference type="Proteomes" id="UP001155500">
    <property type="component" value="Unassembled WGS sequence"/>
</dbReference>
<keyword evidence="4 6" id="KW-1133">Transmembrane helix</keyword>
<proteinExistence type="predicted"/>
<keyword evidence="2" id="KW-1003">Cell membrane</keyword>
<evidence type="ECO:0000256" key="1">
    <source>
        <dbReference type="ARBA" id="ARBA00004651"/>
    </source>
</evidence>
<evidence type="ECO:0000256" key="4">
    <source>
        <dbReference type="ARBA" id="ARBA00022989"/>
    </source>
</evidence>
<dbReference type="EMBL" id="LWID01000001">
    <property type="protein sequence ID" value="MDG6894873.1"/>
    <property type="molecule type" value="Genomic_DNA"/>
</dbReference>
<feature type="transmembrane region" description="Helical" evidence="6">
    <location>
        <begin position="12"/>
        <end position="32"/>
    </location>
</feature>
<evidence type="ECO:0000256" key="5">
    <source>
        <dbReference type="ARBA" id="ARBA00023136"/>
    </source>
</evidence>
<dbReference type="PANTHER" id="PTHR30250:SF11">
    <property type="entry name" value="O-ANTIGEN TRANSPORTER-RELATED"/>
    <property type="match status" value="1"/>
</dbReference>
<evidence type="ECO:0000256" key="6">
    <source>
        <dbReference type="SAM" id="Phobius"/>
    </source>
</evidence>
<evidence type="ECO:0000313" key="8">
    <source>
        <dbReference type="Proteomes" id="UP001155500"/>
    </source>
</evidence>
<dbReference type="InterPro" id="IPR050833">
    <property type="entry name" value="Poly_Biosynth_Transport"/>
</dbReference>
<accession>A0A9X4P9A7</accession>
<evidence type="ECO:0000256" key="3">
    <source>
        <dbReference type="ARBA" id="ARBA00022692"/>
    </source>
</evidence>
<evidence type="ECO:0000313" key="7">
    <source>
        <dbReference type="EMBL" id="MDG6894873.1"/>
    </source>
</evidence>
<organism evidence="7 8">
    <name type="scientific">Volucribacter amazonae</name>
    <dbReference type="NCBI Taxonomy" id="256731"/>
    <lineage>
        <taxon>Bacteria</taxon>
        <taxon>Pseudomonadati</taxon>
        <taxon>Pseudomonadota</taxon>
        <taxon>Gammaproteobacteria</taxon>
        <taxon>Pasteurellales</taxon>
        <taxon>Pasteurellaceae</taxon>
        <taxon>Volucribacter</taxon>
    </lineage>
</organism>
<feature type="transmembrane region" description="Helical" evidence="6">
    <location>
        <begin position="175"/>
        <end position="198"/>
    </location>
</feature>
<reference evidence="7" key="1">
    <citation type="submission" date="2016-03" db="EMBL/GenBank/DDBJ databases">
        <title>Co-evolution between Pasteurellaceae and their hosts.</title>
        <authorList>
            <person name="Hansen M.J."/>
            <person name="Bojesen A.M."/>
            <person name="Planet P."/>
        </authorList>
    </citation>
    <scope>NUCLEOTIDE SEQUENCE</scope>
    <source>
        <strain evidence="7">146/S8/89</strain>
    </source>
</reference>
<feature type="transmembrane region" description="Helical" evidence="6">
    <location>
        <begin position="386"/>
        <end position="405"/>
    </location>
</feature>
<dbReference type="PANTHER" id="PTHR30250">
    <property type="entry name" value="PST FAMILY PREDICTED COLANIC ACID TRANSPORTER"/>
    <property type="match status" value="1"/>
</dbReference>
<feature type="transmembrane region" description="Helical" evidence="6">
    <location>
        <begin position="87"/>
        <end position="109"/>
    </location>
</feature>
<feature type="transmembrane region" description="Helical" evidence="6">
    <location>
        <begin position="121"/>
        <end position="142"/>
    </location>
</feature>
<feature type="transmembrane region" description="Helical" evidence="6">
    <location>
        <begin position="44"/>
        <end position="66"/>
    </location>
</feature>
<feature type="transmembrane region" description="Helical" evidence="6">
    <location>
        <begin position="362"/>
        <end position="380"/>
    </location>
</feature>
<protein>
    <recommendedName>
        <fullName evidence="9">PST family polysaccharide transporter</fullName>
    </recommendedName>
</protein>
<dbReference type="GO" id="GO:0005886">
    <property type="term" value="C:plasma membrane"/>
    <property type="evidence" value="ECO:0007669"/>
    <property type="project" value="UniProtKB-SubCell"/>
</dbReference>
<feature type="transmembrane region" description="Helical" evidence="6">
    <location>
        <begin position="259"/>
        <end position="277"/>
    </location>
</feature>
<feature type="transmembrane region" description="Helical" evidence="6">
    <location>
        <begin position="149"/>
        <end position="169"/>
    </location>
</feature>